<dbReference type="REBASE" id="363104">
    <property type="entry name" value="Ssp16834ORF2393P"/>
</dbReference>
<evidence type="ECO:0000313" key="5">
    <source>
        <dbReference type="Proteomes" id="UP000325030"/>
    </source>
</evidence>
<feature type="region of interest" description="Disordered" evidence="1">
    <location>
        <begin position="206"/>
        <end position="227"/>
    </location>
</feature>
<proteinExistence type="predicted"/>
<evidence type="ECO:0000256" key="1">
    <source>
        <dbReference type="SAM" id="MobiDB-lite"/>
    </source>
</evidence>
<dbReference type="Proteomes" id="UP000322983">
    <property type="component" value="Chromosome"/>
</dbReference>
<dbReference type="Proteomes" id="UP000325030">
    <property type="component" value="Chromosome"/>
</dbReference>
<dbReference type="EMBL" id="AP018929">
    <property type="protein sequence ID" value="BBG25056.1"/>
    <property type="molecule type" value="Genomic_DNA"/>
</dbReference>
<protein>
    <submittedName>
        <fullName evidence="3">Uncharacterized protein</fullName>
    </submittedName>
</protein>
<dbReference type="RefSeq" id="WP_232048915.1">
    <property type="nucleotide sequence ID" value="NZ_AP018929.1"/>
</dbReference>
<accession>A0A510DXU7</accession>
<dbReference type="REBASE" id="363099">
    <property type="entry name" value="Ssp16833ORF2392P"/>
</dbReference>
<evidence type="ECO:0000313" key="4">
    <source>
        <dbReference type="Proteomes" id="UP000322983"/>
    </source>
</evidence>
<dbReference type="EMBL" id="AP018930">
    <property type="protein sequence ID" value="BBG27837.1"/>
    <property type="molecule type" value="Genomic_DNA"/>
</dbReference>
<dbReference type="STRING" id="1294262.GCA_001316085_02064"/>
<dbReference type="AlphaFoldDB" id="A0A510E5Y7"/>
<evidence type="ECO:0000313" key="3">
    <source>
        <dbReference type="EMBL" id="BBG27837.1"/>
    </source>
</evidence>
<organism evidence="3 5">
    <name type="scientific">Sulfuracidifex tepidarius</name>
    <dbReference type="NCBI Taxonomy" id="1294262"/>
    <lineage>
        <taxon>Archaea</taxon>
        <taxon>Thermoproteota</taxon>
        <taxon>Thermoprotei</taxon>
        <taxon>Sulfolobales</taxon>
        <taxon>Sulfolobaceae</taxon>
        <taxon>Sulfuracidifex</taxon>
    </lineage>
</organism>
<accession>A0A510E5Y7</accession>
<gene>
    <name evidence="2" type="ORF">IC006_2391</name>
    <name evidence="3" type="ORF">IC007_2392</name>
</gene>
<dbReference type="KEGG" id="step:IC006_2391"/>
<keyword evidence="4" id="KW-1185">Reference proteome</keyword>
<reference evidence="3 4" key="2">
    <citation type="journal article" date="2020" name="Int. J. Syst. Evol. Microbiol.">
        <title>Sulfuracidifex tepidarius gen. nov., sp. nov. and transfer of Sulfolobus metallicus Huber and Stetter 1992 to the genus Sulfuracidifex as Sulfuracidifex metallicus comb. nov.</title>
        <authorList>
            <person name="Itoh T."/>
            <person name="Miura T."/>
            <person name="Sakai H.D."/>
            <person name="Kato S."/>
            <person name="Ohkuma M."/>
            <person name="Takashina T."/>
        </authorList>
    </citation>
    <scope>NUCLEOTIDE SEQUENCE</scope>
    <source>
        <strain evidence="2 4">IC-006</strain>
        <strain evidence="3">IC-007</strain>
    </source>
</reference>
<evidence type="ECO:0000313" key="2">
    <source>
        <dbReference type="EMBL" id="BBG25056.1"/>
    </source>
</evidence>
<name>A0A510E5Y7_9CREN</name>
<reference evidence="5" key="1">
    <citation type="submission" date="2018-09" db="EMBL/GenBank/DDBJ databases">
        <title>Complete Genome Sequencing of Sulfolobus sp. JCM 16834.</title>
        <authorList>
            <person name="Kato S."/>
            <person name="Itoh T."/>
            <person name="Ohkuma M."/>
        </authorList>
    </citation>
    <scope>NUCLEOTIDE SEQUENCE [LARGE SCALE GENOMIC DNA]</scope>
    <source>
        <strain evidence="5">IC-007</strain>
    </source>
</reference>
<dbReference type="GeneID" id="69103490"/>
<sequence length="227" mass="26648">MKFEGVVEGIHYQPTFKLPKLDSFDYLEEGIRGRTSFIYSCEGQNFAVSWWVSPKRTRSYPYARVYNTLQSQKRVTIIPILKDEGKGGDRDFLQWDTVSFMTLLQVYVIVGYYDKADVSPREKDKVTSQEFNYAYLETKFKELSSYQSDAYHWNLEQLSASNIEKVGRKAIESYTRISKELNMEMHDLGLAMKRISDISKNAEEFKRSSREMSMMAQNRELRTVQPR</sequence>